<dbReference type="Proteomes" id="UP000432209">
    <property type="component" value="Unassembled WGS sequence"/>
</dbReference>
<gene>
    <name evidence="1" type="ORF">GFJ39_09310</name>
</gene>
<dbReference type="AlphaFoldDB" id="A0A7X1SSS3"/>
<protein>
    <submittedName>
        <fullName evidence="1">Uncharacterized protein</fullName>
    </submittedName>
</protein>
<evidence type="ECO:0000313" key="2">
    <source>
        <dbReference type="Proteomes" id="UP000432209"/>
    </source>
</evidence>
<dbReference type="EMBL" id="WIPH01000019">
    <property type="protein sequence ID" value="MQR99390.1"/>
    <property type="molecule type" value="Genomic_DNA"/>
</dbReference>
<organism evidence="1 2">
    <name type="scientific">Gluconobacter aidae</name>
    <dbReference type="NCBI Taxonomy" id="2662454"/>
    <lineage>
        <taxon>Bacteria</taxon>
        <taxon>Pseudomonadati</taxon>
        <taxon>Pseudomonadota</taxon>
        <taxon>Alphaproteobacteria</taxon>
        <taxon>Acetobacterales</taxon>
        <taxon>Acetobacteraceae</taxon>
        <taxon>Gluconobacter</taxon>
    </lineage>
</organism>
<accession>A0A7X1SSS3</accession>
<reference evidence="1 2" key="1">
    <citation type="submission" date="2019-10" db="EMBL/GenBank/DDBJ databases">
        <title>Gluconobacter aidae sp. nov., a novel species of acetic acid bacteria isolated in Thailand.</title>
        <authorList>
            <person name="Yukphan P."/>
            <person name="Charoenyingcharoen P."/>
            <person name="Malimas S."/>
            <person name="Muramatsu Y."/>
            <person name="Nakagawa Y."/>
            <person name="Tanasupawat S."/>
            <person name="Yamada Y."/>
        </authorList>
    </citation>
    <scope>NUCLEOTIDE SEQUENCE [LARGE SCALE GENOMIC DNA]</scope>
    <source>
        <strain evidence="1 2">AC10</strain>
    </source>
</reference>
<sequence length="62" mass="7144">MTIPWTKMSVSCEDLTMTSHGPRNISMPRDTVFRLTYQAEYRIHASFPNEDPLRAPTFQAKA</sequence>
<evidence type="ECO:0000313" key="1">
    <source>
        <dbReference type="EMBL" id="MQR99390.1"/>
    </source>
</evidence>
<proteinExistence type="predicted"/>
<comment type="caution">
    <text evidence="1">The sequence shown here is derived from an EMBL/GenBank/DDBJ whole genome shotgun (WGS) entry which is preliminary data.</text>
</comment>
<keyword evidence="2" id="KW-1185">Reference proteome</keyword>
<name>A0A7X1SSS3_9PROT</name>